<organism evidence="2 3">
    <name type="scientific">Streptomyces fragilis</name>
    <dbReference type="NCBI Taxonomy" id="67301"/>
    <lineage>
        <taxon>Bacteria</taxon>
        <taxon>Bacillati</taxon>
        <taxon>Actinomycetota</taxon>
        <taxon>Actinomycetes</taxon>
        <taxon>Kitasatosporales</taxon>
        <taxon>Streptomycetaceae</taxon>
        <taxon>Streptomyces</taxon>
    </lineage>
</organism>
<keyword evidence="3" id="KW-1185">Reference proteome</keyword>
<name>A0ABV2YBS4_9ACTN</name>
<dbReference type="EMBL" id="JBEZUR010000002">
    <property type="protein sequence ID" value="MEU3553170.1"/>
    <property type="molecule type" value="Genomic_DNA"/>
</dbReference>
<evidence type="ECO:0000313" key="3">
    <source>
        <dbReference type="Proteomes" id="UP001550850"/>
    </source>
</evidence>
<feature type="chain" id="PRO_5045060269" description="Lipoprotein" evidence="1">
    <location>
        <begin position="24"/>
        <end position="369"/>
    </location>
</feature>
<evidence type="ECO:0008006" key="4">
    <source>
        <dbReference type="Google" id="ProtNLM"/>
    </source>
</evidence>
<keyword evidence="1" id="KW-0732">Signal</keyword>
<dbReference type="PROSITE" id="PS51257">
    <property type="entry name" value="PROKAR_LIPOPROTEIN"/>
    <property type="match status" value="1"/>
</dbReference>
<sequence>MTRNRALCAAVALGALLAACAPAPPDAQLLLDRQARALRDGDRAAFTATGDPAAWKPLHALPLAAWRYRVTARQGEDGATVRAELRHRLERDAGTVTTRRVLTLGRDADGSWRVTADRPAPGEPEQLWDQDAALRTAATARTLVVASGPADPAAWTEPGDTAARAVRAAWDTAVRPVIVVPDSTDAMARLLGAPTGTYRDTAAVTTPGEAPRVVVNPEAWKALGEEARQVVLTHETAHVALRARTTARTPMWLSEGCADWTAYRTSRQDPARTAPALARAVREGDVPHRLPADGDFAFGGDAGTVGRAYEGAWLACRLVAGRWGDRAVRDLYEAAGTDGEGAALRRVLGVGRAEFTALWRASLRQDLGG</sequence>
<evidence type="ECO:0000256" key="1">
    <source>
        <dbReference type="SAM" id="SignalP"/>
    </source>
</evidence>
<protein>
    <recommendedName>
        <fullName evidence="4">Lipoprotein</fullName>
    </recommendedName>
</protein>
<dbReference type="Proteomes" id="UP001550850">
    <property type="component" value="Unassembled WGS sequence"/>
</dbReference>
<reference evidence="2 3" key="1">
    <citation type="submission" date="2024-06" db="EMBL/GenBank/DDBJ databases">
        <title>The Natural Products Discovery Center: Release of the First 8490 Sequenced Strains for Exploring Actinobacteria Biosynthetic Diversity.</title>
        <authorList>
            <person name="Kalkreuter E."/>
            <person name="Kautsar S.A."/>
            <person name="Yang D."/>
            <person name="Bader C.D."/>
            <person name="Teijaro C.N."/>
            <person name="Fluegel L."/>
            <person name="Davis C.M."/>
            <person name="Simpson J.R."/>
            <person name="Lauterbach L."/>
            <person name="Steele A.D."/>
            <person name="Gui C."/>
            <person name="Meng S."/>
            <person name="Li G."/>
            <person name="Viehrig K."/>
            <person name="Ye F."/>
            <person name="Su P."/>
            <person name="Kiefer A.F."/>
            <person name="Nichols A."/>
            <person name="Cepeda A.J."/>
            <person name="Yan W."/>
            <person name="Fan B."/>
            <person name="Jiang Y."/>
            <person name="Adhikari A."/>
            <person name="Zheng C.-J."/>
            <person name="Schuster L."/>
            <person name="Cowan T.M."/>
            <person name="Smanski M.J."/>
            <person name="Chevrette M.G."/>
            <person name="De Carvalho L.P.S."/>
            <person name="Shen B."/>
        </authorList>
    </citation>
    <scope>NUCLEOTIDE SEQUENCE [LARGE SCALE GENOMIC DNA]</scope>
    <source>
        <strain evidence="2 3">NPDC038104</strain>
    </source>
</reference>
<feature type="signal peptide" evidence="1">
    <location>
        <begin position="1"/>
        <end position="23"/>
    </location>
</feature>
<evidence type="ECO:0000313" key="2">
    <source>
        <dbReference type="EMBL" id="MEU3553170.1"/>
    </source>
</evidence>
<gene>
    <name evidence="2" type="ORF">AB0E65_02855</name>
</gene>
<proteinExistence type="predicted"/>
<accession>A0ABV2YBS4</accession>
<comment type="caution">
    <text evidence="2">The sequence shown here is derived from an EMBL/GenBank/DDBJ whole genome shotgun (WGS) entry which is preliminary data.</text>
</comment>
<dbReference type="RefSeq" id="WP_245967526.1">
    <property type="nucleotide sequence ID" value="NZ_BEVZ01000003.1"/>
</dbReference>